<comment type="function">
    <text evidence="8">Ligand for members of the frizzled family of seven transmembrane receptors.</text>
</comment>
<dbReference type="KEGG" id="scac:106083930"/>
<keyword evidence="4" id="KW-0964">Secreted</keyword>
<evidence type="ECO:0000256" key="9">
    <source>
        <dbReference type="SAM" id="SignalP"/>
    </source>
</evidence>
<dbReference type="OrthoDB" id="5945655at2759"/>
<evidence type="ECO:0000313" key="10">
    <source>
        <dbReference type="EnsemblMetazoa" id="SCAU003003-PA"/>
    </source>
</evidence>
<evidence type="ECO:0000256" key="2">
    <source>
        <dbReference type="ARBA" id="ARBA00005683"/>
    </source>
</evidence>
<keyword evidence="3 8" id="KW-0217">Developmental protein</keyword>
<reference evidence="10" key="1">
    <citation type="submission" date="2020-05" db="UniProtKB">
        <authorList>
            <consortium name="EnsemblMetazoa"/>
        </authorList>
    </citation>
    <scope>IDENTIFICATION</scope>
    <source>
        <strain evidence="10">USDA</strain>
    </source>
</reference>
<keyword evidence="5" id="KW-0272">Extracellular matrix</keyword>
<comment type="subcellular location">
    <subcellularLocation>
        <location evidence="1 8">Secreted</location>
        <location evidence="1 8">Extracellular space</location>
        <location evidence="1 8">Extracellular matrix</location>
    </subcellularLocation>
</comment>
<feature type="signal peptide" evidence="9">
    <location>
        <begin position="1"/>
        <end position="20"/>
    </location>
</feature>
<sequence>MYHKIITAIVMVALAWSTEARVSLLDKFNYIAGQSQYANQIYAQLQLPFSLDTVMASSMEIAMENCQSAFKWDRWNCPSSDFILRRTSKSPLMDREDAYVNAISTAALLYTITKNCSSGIIAGCGSCSDSAYTTQCSDNPQAAEKLFKKHLKSDFSNEFYGKLFQQNYKAITNLLQKSLTKKCVCAVMGPGGVCANEICLDTLKPFEEIAKDIRQMYDEGLELSNTPENSRIMWENIPLDVLVYMNDSPNYCEPDAVPLWNGMRGRQCSMANNGEALSEEDSLRCRHLCSECGYSVETQSVMTETRCNCKFTWGFQVQCEMCVTVQKLHYCY</sequence>
<dbReference type="PANTHER" id="PTHR12027">
    <property type="entry name" value="WNT RELATED"/>
    <property type="match status" value="1"/>
</dbReference>
<dbReference type="PANTHER" id="PTHR12027:SF81">
    <property type="entry name" value="WNT INHIBITOR OF DORSAL PROTEIN"/>
    <property type="match status" value="1"/>
</dbReference>
<evidence type="ECO:0000313" key="11">
    <source>
        <dbReference type="Proteomes" id="UP000095300"/>
    </source>
</evidence>
<dbReference type="Pfam" id="PF00110">
    <property type="entry name" value="wnt"/>
    <property type="match status" value="1"/>
</dbReference>
<dbReference type="SMART" id="SM00097">
    <property type="entry name" value="WNT1"/>
    <property type="match status" value="1"/>
</dbReference>
<organism evidence="10 11">
    <name type="scientific">Stomoxys calcitrans</name>
    <name type="common">Stable fly</name>
    <name type="synonym">Conops calcitrans</name>
    <dbReference type="NCBI Taxonomy" id="35570"/>
    <lineage>
        <taxon>Eukaryota</taxon>
        <taxon>Metazoa</taxon>
        <taxon>Ecdysozoa</taxon>
        <taxon>Arthropoda</taxon>
        <taxon>Hexapoda</taxon>
        <taxon>Insecta</taxon>
        <taxon>Pterygota</taxon>
        <taxon>Neoptera</taxon>
        <taxon>Endopterygota</taxon>
        <taxon>Diptera</taxon>
        <taxon>Brachycera</taxon>
        <taxon>Muscomorpha</taxon>
        <taxon>Muscoidea</taxon>
        <taxon>Muscidae</taxon>
        <taxon>Stomoxys</taxon>
    </lineage>
</organism>
<dbReference type="STRING" id="35570.A0A1I8NXR3"/>
<protein>
    <recommendedName>
        <fullName evidence="8">Protein Wnt</fullName>
    </recommendedName>
</protein>
<accession>A0A1I8NXR3</accession>
<name>A0A1I8NXR3_STOCA</name>
<dbReference type="InterPro" id="IPR043158">
    <property type="entry name" value="Wnt_C"/>
</dbReference>
<keyword evidence="9" id="KW-0732">Signal</keyword>
<keyword evidence="11" id="KW-1185">Reference proteome</keyword>
<evidence type="ECO:0000256" key="1">
    <source>
        <dbReference type="ARBA" id="ARBA00004498"/>
    </source>
</evidence>
<dbReference type="Proteomes" id="UP000095300">
    <property type="component" value="Unassembled WGS sequence"/>
</dbReference>
<gene>
    <name evidence="10" type="primary">106083930</name>
</gene>
<dbReference type="GO" id="GO:0005615">
    <property type="term" value="C:extracellular space"/>
    <property type="evidence" value="ECO:0007669"/>
    <property type="project" value="TreeGrafter"/>
</dbReference>
<dbReference type="GO" id="GO:0005109">
    <property type="term" value="F:frizzled binding"/>
    <property type="evidence" value="ECO:0007669"/>
    <property type="project" value="TreeGrafter"/>
</dbReference>
<proteinExistence type="inferred from homology"/>
<evidence type="ECO:0000256" key="3">
    <source>
        <dbReference type="ARBA" id="ARBA00022473"/>
    </source>
</evidence>
<evidence type="ECO:0000256" key="8">
    <source>
        <dbReference type="RuleBase" id="RU003500"/>
    </source>
</evidence>
<evidence type="ECO:0000256" key="7">
    <source>
        <dbReference type="ARBA" id="ARBA00023157"/>
    </source>
</evidence>
<dbReference type="GO" id="GO:0005125">
    <property type="term" value="F:cytokine activity"/>
    <property type="evidence" value="ECO:0007669"/>
    <property type="project" value="TreeGrafter"/>
</dbReference>
<evidence type="ECO:0000256" key="6">
    <source>
        <dbReference type="ARBA" id="ARBA00022687"/>
    </source>
</evidence>
<dbReference type="InterPro" id="IPR005817">
    <property type="entry name" value="Wnt"/>
</dbReference>
<dbReference type="AlphaFoldDB" id="A0A1I8NXR3"/>
<dbReference type="PRINTS" id="PR01349">
    <property type="entry name" value="WNTPROTEIN"/>
</dbReference>
<dbReference type="GO" id="GO:0045165">
    <property type="term" value="P:cell fate commitment"/>
    <property type="evidence" value="ECO:0007669"/>
    <property type="project" value="TreeGrafter"/>
</dbReference>
<dbReference type="GO" id="GO:0060070">
    <property type="term" value="P:canonical Wnt signaling pathway"/>
    <property type="evidence" value="ECO:0007669"/>
    <property type="project" value="TreeGrafter"/>
</dbReference>
<keyword evidence="7" id="KW-1015">Disulfide bond</keyword>
<dbReference type="VEuPathDB" id="VectorBase:SCAU003003"/>
<keyword evidence="6 8" id="KW-0879">Wnt signaling pathway</keyword>
<dbReference type="Gene3D" id="3.30.2460.20">
    <property type="match status" value="1"/>
</dbReference>
<dbReference type="EnsemblMetazoa" id="SCAU003003-RA">
    <property type="protein sequence ID" value="SCAU003003-PA"/>
    <property type="gene ID" value="SCAU003003"/>
</dbReference>
<evidence type="ECO:0000256" key="4">
    <source>
        <dbReference type="ARBA" id="ARBA00022525"/>
    </source>
</evidence>
<dbReference type="GO" id="GO:0030182">
    <property type="term" value="P:neuron differentiation"/>
    <property type="evidence" value="ECO:0007669"/>
    <property type="project" value="TreeGrafter"/>
</dbReference>
<feature type="chain" id="PRO_5009325657" description="Protein Wnt" evidence="9">
    <location>
        <begin position="21"/>
        <end position="332"/>
    </location>
</feature>
<comment type="similarity">
    <text evidence="2 8">Belongs to the Wnt family.</text>
</comment>
<evidence type="ECO:0000256" key="5">
    <source>
        <dbReference type="ARBA" id="ARBA00022530"/>
    </source>
</evidence>